<organism evidence="5 6">
    <name type="scientific">Plectosphaerella cucumerina</name>
    <dbReference type="NCBI Taxonomy" id="40658"/>
    <lineage>
        <taxon>Eukaryota</taxon>
        <taxon>Fungi</taxon>
        <taxon>Dikarya</taxon>
        <taxon>Ascomycota</taxon>
        <taxon>Pezizomycotina</taxon>
        <taxon>Sordariomycetes</taxon>
        <taxon>Hypocreomycetidae</taxon>
        <taxon>Glomerellales</taxon>
        <taxon>Plectosphaerellaceae</taxon>
        <taxon>Plectosphaerella</taxon>
    </lineage>
</organism>
<evidence type="ECO:0000256" key="2">
    <source>
        <dbReference type="ARBA" id="ARBA00023242"/>
    </source>
</evidence>
<dbReference type="CDD" id="cd00067">
    <property type="entry name" value="GAL4"/>
    <property type="match status" value="1"/>
</dbReference>
<feature type="region of interest" description="Disordered" evidence="3">
    <location>
        <begin position="1"/>
        <end position="25"/>
    </location>
</feature>
<accession>A0A8K0WXY2</accession>
<feature type="compositionally biased region" description="Polar residues" evidence="3">
    <location>
        <begin position="880"/>
        <end position="892"/>
    </location>
</feature>
<dbReference type="GO" id="GO:0003677">
    <property type="term" value="F:DNA binding"/>
    <property type="evidence" value="ECO:0007669"/>
    <property type="project" value="InterPro"/>
</dbReference>
<keyword evidence="2" id="KW-0539">Nucleus</keyword>
<dbReference type="PROSITE" id="PS50048">
    <property type="entry name" value="ZN2_CY6_FUNGAL_2"/>
    <property type="match status" value="1"/>
</dbReference>
<evidence type="ECO:0000256" key="1">
    <source>
        <dbReference type="ARBA" id="ARBA00022723"/>
    </source>
</evidence>
<reference evidence="5" key="1">
    <citation type="journal article" date="2021" name="Nat. Commun.">
        <title>Genetic determinants of endophytism in the Arabidopsis root mycobiome.</title>
        <authorList>
            <person name="Mesny F."/>
            <person name="Miyauchi S."/>
            <person name="Thiergart T."/>
            <person name="Pickel B."/>
            <person name="Atanasova L."/>
            <person name="Karlsson M."/>
            <person name="Huettel B."/>
            <person name="Barry K.W."/>
            <person name="Haridas S."/>
            <person name="Chen C."/>
            <person name="Bauer D."/>
            <person name="Andreopoulos W."/>
            <person name="Pangilinan J."/>
            <person name="LaButti K."/>
            <person name="Riley R."/>
            <person name="Lipzen A."/>
            <person name="Clum A."/>
            <person name="Drula E."/>
            <person name="Henrissat B."/>
            <person name="Kohler A."/>
            <person name="Grigoriev I.V."/>
            <person name="Martin F.M."/>
            <person name="Hacquard S."/>
        </authorList>
    </citation>
    <scope>NUCLEOTIDE SEQUENCE</scope>
    <source>
        <strain evidence="5">MPI-CAGE-AT-0016</strain>
    </source>
</reference>
<feature type="compositionally biased region" description="Basic and acidic residues" evidence="3">
    <location>
        <begin position="161"/>
        <end position="170"/>
    </location>
</feature>
<evidence type="ECO:0000259" key="4">
    <source>
        <dbReference type="PROSITE" id="PS50048"/>
    </source>
</evidence>
<protein>
    <submittedName>
        <fullName evidence="5">Pathway-specific nitrogen regulator</fullName>
    </submittedName>
</protein>
<evidence type="ECO:0000256" key="3">
    <source>
        <dbReference type="SAM" id="MobiDB-lite"/>
    </source>
</evidence>
<proteinExistence type="predicted"/>
<feature type="compositionally biased region" description="Basic and acidic residues" evidence="3">
    <location>
        <begin position="76"/>
        <end position="85"/>
    </location>
</feature>
<dbReference type="SMART" id="SM00066">
    <property type="entry name" value="GAL4"/>
    <property type="match status" value="1"/>
</dbReference>
<feature type="region of interest" description="Disordered" evidence="3">
    <location>
        <begin position="53"/>
        <end position="201"/>
    </location>
</feature>
<dbReference type="InterPro" id="IPR001138">
    <property type="entry name" value="Zn2Cys6_DnaBD"/>
</dbReference>
<evidence type="ECO:0000313" key="6">
    <source>
        <dbReference type="Proteomes" id="UP000813385"/>
    </source>
</evidence>
<sequence>MSTAPPPKPIRFVHNQGQPPSKRRRINAACLTCRKRKTRCAGERPVCSTCKKNGHECLGYTDIPDKRPTDGAVAADRPRSAHDDVPDADADLEEDEDEEAPAEHAPEEKRHLHVAPPSHNKRPATSGNLSPVPPAQASQPAYPLRRSKSNETVPLAQPLRRASDHDEPKRPAARPAPPSFPQPFASDEGRGSHSPTLHFKDRMESHRVPYFRYFGPTAIVPGYKQMVVSVRERRRSNNGSASATSPSSSGHGPGQMQSLAGAASQAESDVAVIEELPVYDLTEGVPVPPLVLHLVKLFFAHLGCNYPFLQEARFTRMVQEKRVEPILVDAVCALAARFSDAPQIVQGGKTPRSEYGNQYAQRAKAATVDTFPAPSVGAVQALLMMAYEGFGANQDSALWMYLGLAIRMAVDLGLQKVVGIKYQGEKDPWYVRHWAGGSSSEAGQSEHAVEDDGVSRAQEVEVEQERMNTFWAVFVLDRVISSGTGRPVTFRDDDFEFGLPSAAIDPRTGWPDPFPTFVRIIHLYGRASDLLNNIRGARDLTRDKWAELAQMEGELTRLYQTQDPRLHFNVGSFKAYLSIGQSTTFILMHFWFHALIIILHQPTLLTPFGSLSRTHQLLPNSRELSMSSAKTIADILSFAELIGPTSFIGNPFTSQPMYIAACAFLMESAAMASQPASREHSPSRAGTSGKQAGRSQGEGSGKLSSKHSLLASAANQNYSRCYNSLQQLHAYWGGVKYILTALDQKSKGIWDCETYTTEEYESTKTPSVHRASFTNVAPGVEAGSNPTSPNIPPFAWSLTGATNSPNSSLTVMYQNMQQAGTNQLSGPRSRPFSGGVTHQASRPIHHDHQQPMYPSAFPQQASGHRQHLNGGPDARAGSHQPYTPLNADTASASPPLRRTFSGASPLTMGPPQHQQPLASPSYPASYEGFSAPTPMAGETPGSAHSVPVAMGAGLYDPSGYGGGFSYGMDQGMGPIGDVVTYENPIDLGSLGLTNDMMPQWLDYLPSDVLGMFESGGGTMNEEGGGGG</sequence>
<keyword evidence="1" id="KW-0479">Metal-binding</keyword>
<feature type="compositionally biased region" description="Low complexity" evidence="3">
    <location>
        <begin position="237"/>
        <end position="250"/>
    </location>
</feature>
<dbReference type="SMART" id="SM00906">
    <property type="entry name" value="Fungal_trans"/>
    <property type="match status" value="1"/>
</dbReference>
<feature type="compositionally biased region" description="Acidic residues" evidence="3">
    <location>
        <begin position="86"/>
        <end position="100"/>
    </location>
</feature>
<feature type="region of interest" description="Disordered" evidence="3">
    <location>
        <begin position="675"/>
        <end position="706"/>
    </location>
</feature>
<dbReference type="GO" id="GO:0000981">
    <property type="term" value="F:DNA-binding transcription factor activity, RNA polymerase II-specific"/>
    <property type="evidence" value="ECO:0007669"/>
    <property type="project" value="InterPro"/>
</dbReference>
<evidence type="ECO:0000313" key="5">
    <source>
        <dbReference type="EMBL" id="KAH7347566.1"/>
    </source>
</evidence>
<feature type="compositionally biased region" description="Basic and acidic residues" evidence="3">
    <location>
        <begin position="101"/>
        <end position="110"/>
    </location>
</feature>
<dbReference type="CDD" id="cd12148">
    <property type="entry name" value="fungal_TF_MHR"/>
    <property type="match status" value="1"/>
</dbReference>
<keyword evidence="6" id="KW-1185">Reference proteome</keyword>
<dbReference type="Proteomes" id="UP000813385">
    <property type="component" value="Unassembled WGS sequence"/>
</dbReference>
<feature type="region of interest" description="Disordered" evidence="3">
    <location>
        <begin position="231"/>
        <end position="263"/>
    </location>
</feature>
<dbReference type="PROSITE" id="PS00463">
    <property type="entry name" value="ZN2_CY6_FUNGAL_1"/>
    <property type="match status" value="1"/>
</dbReference>
<gene>
    <name evidence="5" type="ORF">B0T11DRAFT_262583</name>
</gene>
<dbReference type="PANTHER" id="PTHR47783">
    <property type="entry name" value="ZN(II)2CYS6 TRANSCRIPTION FACTOR (EUROFUNG)-RELATED"/>
    <property type="match status" value="1"/>
</dbReference>
<feature type="compositionally biased region" description="Polar residues" evidence="3">
    <location>
        <begin position="684"/>
        <end position="694"/>
    </location>
</feature>
<dbReference type="EMBL" id="JAGPXD010000007">
    <property type="protein sequence ID" value="KAH7347566.1"/>
    <property type="molecule type" value="Genomic_DNA"/>
</dbReference>
<dbReference type="Gene3D" id="4.10.240.10">
    <property type="entry name" value="Zn(2)-C6 fungal-type DNA-binding domain"/>
    <property type="match status" value="1"/>
</dbReference>
<dbReference type="Pfam" id="PF00172">
    <property type="entry name" value="Zn_clus"/>
    <property type="match status" value="1"/>
</dbReference>
<name>A0A8K0WXY2_9PEZI</name>
<comment type="caution">
    <text evidence="5">The sequence shown here is derived from an EMBL/GenBank/DDBJ whole genome shotgun (WGS) entry which is preliminary data.</text>
</comment>
<dbReference type="PANTHER" id="PTHR47783:SF1">
    <property type="entry name" value="ZN(II)2CYS6 TRANSCRIPTION FACTOR (EUROFUNG)"/>
    <property type="match status" value="1"/>
</dbReference>
<dbReference type="Pfam" id="PF04082">
    <property type="entry name" value="Fungal_trans"/>
    <property type="match status" value="1"/>
</dbReference>
<feature type="domain" description="Zn(2)-C6 fungal-type" evidence="4">
    <location>
        <begin position="29"/>
        <end position="57"/>
    </location>
</feature>
<dbReference type="GO" id="GO:0006351">
    <property type="term" value="P:DNA-templated transcription"/>
    <property type="evidence" value="ECO:0007669"/>
    <property type="project" value="InterPro"/>
</dbReference>
<dbReference type="AlphaFoldDB" id="A0A8K0WXY2"/>
<dbReference type="InterPro" id="IPR007219">
    <property type="entry name" value="XnlR_reg_dom"/>
</dbReference>
<dbReference type="OrthoDB" id="2354469at2759"/>
<dbReference type="SUPFAM" id="SSF57701">
    <property type="entry name" value="Zn2/Cys6 DNA-binding domain"/>
    <property type="match status" value="1"/>
</dbReference>
<feature type="region of interest" description="Disordered" evidence="3">
    <location>
        <begin position="820"/>
        <end position="942"/>
    </location>
</feature>
<dbReference type="GO" id="GO:0008270">
    <property type="term" value="F:zinc ion binding"/>
    <property type="evidence" value="ECO:0007669"/>
    <property type="project" value="InterPro"/>
</dbReference>
<dbReference type="InterPro" id="IPR036864">
    <property type="entry name" value="Zn2-C6_fun-type_DNA-bd_sf"/>
</dbReference>